<organism evidence="2 3">
    <name type="scientific">Hydrogenispora ethanolica</name>
    <dbReference type="NCBI Taxonomy" id="1082276"/>
    <lineage>
        <taxon>Bacteria</taxon>
        <taxon>Bacillati</taxon>
        <taxon>Bacillota</taxon>
        <taxon>Hydrogenispora</taxon>
    </lineage>
</organism>
<gene>
    <name evidence="2" type="ORF">EDC14_101480</name>
</gene>
<keyword evidence="1" id="KW-0472">Membrane</keyword>
<keyword evidence="1" id="KW-0812">Transmembrane</keyword>
<feature type="transmembrane region" description="Helical" evidence="1">
    <location>
        <begin position="6"/>
        <end position="24"/>
    </location>
</feature>
<reference evidence="2 3" key="1">
    <citation type="submission" date="2019-03" db="EMBL/GenBank/DDBJ databases">
        <title>Genomic Encyclopedia of Type Strains, Phase IV (KMG-IV): sequencing the most valuable type-strain genomes for metagenomic binning, comparative biology and taxonomic classification.</title>
        <authorList>
            <person name="Goeker M."/>
        </authorList>
    </citation>
    <scope>NUCLEOTIDE SEQUENCE [LARGE SCALE GENOMIC DNA]</scope>
    <source>
        <strain evidence="2 3">LX-B</strain>
    </source>
</reference>
<name>A0A4R1RM99_HYDET</name>
<feature type="transmembrane region" description="Helical" evidence="1">
    <location>
        <begin position="72"/>
        <end position="89"/>
    </location>
</feature>
<dbReference type="Proteomes" id="UP000295008">
    <property type="component" value="Unassembled WGS sequence"/>
</dbReference>
<evidence type="ECO:0000313" key="2">
    <source>
        <dbReference type="EMBL" id="TCL67391.1"/>
    </source>
</evidence>
<dbReference type="AlphaFoldDB" id="A0A4R1RM99"/>
<protein>
    <submittedName>
        <fullName evidence="2">Uncharacterized protein</fullName>
    </submittedName>
</protein>
<feature type="transmembrane region" description="Helical" evidence="1">
    <location>
        <begin position="36"/>
        <end position="60"/>
    </location>
</feature>
<proteinExistence type="predicted"/>
<evidence type="ECO:0000256" key="1">
    <source>
        <dbReference type="SAM" id="Phobius"/>
    </source>
</evidence>
<sequence length="158" mass="18971">MELSNRLYYPVFALVMLFFVLAFVPRKELQRTFWFSLLWGTGLDTILVMLFKALNLYHYIHAEPFELWGSPFFINLSWAAAVMLFLHFLPARKEWYVLPLYLSSYAWLGVYIGVFLTKAGLIVETHWRGIYRFPLVYGCFYLCYKHYQHLKKKDWNSL</sequence>
<evidence type="ECO:0000313" key="3">
    <source>
        <dbReference type="Proteomes" id="UP000295008"/>
    </source>
</evidence>
<comment type="caution">
    <text evidence="2">The sequence shown here is derived from an EMBL/GenBank/DDBJ whole genome shotgun (WGS) entry which is preliminary data.</text>
</comment>
<feature type="transmembrane region" description="Helical" evidence="1">
    <location>
        <begin position="96"/>
        <end position="117"/>
    </location>
</feature>
<accession>A0A4R1RM99</accession>
<dbReference type="EMBL" id="SLUN01000014">
    <property type="protein sequence ID" value="TCL67391.1"/>
    <property type="molecule type" value="Genomic_DNA"/>
</dbReference>
<keyword evidence="1" id="KW-1133">Transmembrane helix</keyword>
<keyword evidence="3" id="KW-1185">Reference proteome</keyword>
<dbReference type="RefSeq" id="WP_132014647.1">
    <property type="nucleotide sequence ID" value="NZ_SLUN01000014.1"/>
</dbReference>